<dbReference type="EMBL" id="VAUO01000001">
    <property type="protein sequence ID" value="TLP64902.1"/>
    <property type="molecule type" value="Genomic_DNA"/>
</dbReference>
<dbReference type="Pfam" id="PF16036">
    <property type="entry name" value="Chalcone_3"/>
    <property type="match status" value="1"/>
</dbReference>
<feature type="domain" description="Chalcone isomerase" evidence="1">
    <location>
        <begin position="82"/>
        <end position="146"/>
    </location>
</feature>
<evidence type="ECO:0000313" key="3">
    <source>
        <dbReference type="Proteomes" id="UP000309819"/>
    </source>
</evidence>
<dbReference type="AlphaFoldDB" id="A0A5R8ZGK8"/>
<sequence>MKLPVVQRLGDGELIRSGECFCTVQLWALGPVHDWNRPFALELLYHRSMSKGALVQEIFEQMCRVSASSLTPPQCAVWPNIIDEAFVEVHPGMRITGVFLPGQGCSVYVDGKLSREITDPLFARTFFSIWLAPCARDTQLRQRLLGLAGNDRGA</sequence>
<keyword evidence="3" id="KW-1185">Reference proteome</keyword>
<proteinExistence type="predicted"/>
<protein>
    <recommendedName>
        <fullName evidence="1">Chalcone isomerase domain-containing protein</fullName>
    </recommendedName>
</protein>
<dbReference type="Proteomes" id="UP000309819">
    <property type="component" value="Unassembled WGS sequence"/>
</dbReference>
<gene>
    <name evidence="2" type="ORF">FEM01_01610</name>
</gene>
<comment type="caution">
    <text evidence="2">The sequence shown here is derived from an EMBL/GenBank/DDBJ whole genome shotgun (WGS) entry which is preliminary data.</text>
</comment>
<dbReference type="OrthoDB" id="8527419at2"/>
<name>A0A5R8ZGK8_9PSED</name>
<reference evidence="2 3" key="1">
    <citation type="submission" date="2019-05" db="EMBL/GenBank/DDBJ databases">
        <title>Pseudomonas sp. SC006 isolated from lettuce that can produce HBGAs.</title>
        <authorList>
            <person name="Wang D."/>
            <person name="Liao N."/>
            <person name="Liu D."/>
            <person name="Zhang Z."/>
            <person name="Zou S."/>
        </authorList>
    </citation>
    <scope>NUCLEOTIDE SEQUENCE [LARGE SCALE GENOMIC DNA]</scope>
    <source>
        <strain evidence="2 3">SC006</strain>
    </source>
</reference>
<organism evidence="2 3">
    <name type="scientific">Pseudomonas mosselii</name>
    <dbReference type="NCBI Taxonomy" id="78327"/>
    <lineage>
        <taxon>Bacteria</taxon>
        <taxon>Pseudomonadati</taxon>
        <taxon>Pseudomonadota</taxon>
        <taxon>Gammaproteobacteria</taxon>
        <taxon>Pseudomonadales</taxon>
        <taxon>Pseudomonadaceae</taxon>
        <taxon>Pseudomonas</taxon>
    </lineage>
</organism>
<dbReference type="InterPro" id="IPR016087">
    <property type="entry name" value="Chalcone_isomerase"/>
</dbReference>
<evidence type="ECO:0000313" key="2">
    <source>
        <dbReference type="EMBL" id="TLP64902.1"/>
    </source>
</evidence>
<dbReference type="RefSeq" id="WP_138217541.1">
    <property type="nucleotide sequence ID" value="NZ_VAUO01000001.1"/>
</dbReference>
<accession>A0A5R8ZGK8</accession>
<evidence type="ECO:0000259" key="1">
    <source>
        <dbReference type="Pfam" id="PF16036"/>
    </source>
</evidence>